<keyword evidence="1" id="KW-1133">Transmembrane helix</keyword>
<dbReference type="RefSeq" id="WP_074448452.1">
    <property type="nucleotide sequence ID" value="NZ_FMAE01000027.1"/>
</dbReference>
<sequence length="366" mass="39462">MGFRFRRSFKIIPGVRVNVSGSGASVTLGPHGLHYTLGPRGTRTTVGLPGSGVSWTSYQPYAAASASPPPLPHVHQPPAPGPIEISQGTVIDSAPIDELVANSTIDIAQTLAAARSRWRRYKILIAMLSALIAVGALMVAGSASTVHPVAAFVLTAGVVLILGSLAIHGRQSSTVSLEYELSAEYSSRFDALASAFHDLANCGGIWSVPLEMQEADWKRNAGASKLIQRHRIALSRDKPHLVKSNVEFLKLPLGKETFYLTPDAILVTAGRTVAAFAYQDVEFTFRNARFIEEEAPPADAIVVDQTWRYVNRKGGPDLRFKNNRQLPICLYGEIDMRSAGGVNERIQCSRGDVAETFVATLNATSL</sequence>
<evidence type="ECO:0000256" key="1">
    <source>
        <dbReference type="SAM" id="Phobius"/>
    </source>
</evidence>
<name>A0A1C3XJI5_9BRAD</name>
<keyword evidence="1" id="KW-0472">Membrane</keyword>
<organism evidence="3 4">
    <name type="scientific">Bradyrhizobium yuanmingense</name>
    <dbReference type="NCBI Taxonomy" id="108015"/>
    <lineage>
        <taxon>Bacteria</taxon>
        <taxon>Pseudomonadati</taxon>
        <taxon>Pseudomonadota</taxon>
        <taxon>Alphaproteobacteria</taxon>
        <taxon>Hyphomicrobiales</taxon>
        <taxon>Nitrobacteraceae</taxon>
        <taxon>Bradyrhizobium</taxon>
    </lineage>
</organism>
<feature type="transmembrane region" description="Helical" evidence="1">
    <location>
        <begin position="149"/>
        <end position="167"/>
    </location>
</feature>
<gene>
    <name evidence="3" type="ORF">GA0061099_102715</name>
</gene>
<dbReference type="AlphaFoldDB" id="A0A1C3XJI5"/>
<dbReference type="InterPro" id="IPR025330">
    <property type="entry name" value="DUF4236"/>
</dbReference>
<accession>A0A1C3XJI5</accession>
<reference evidence="3 4" key="1">
    <citation type="submission" date="2016-08" db="EMBL/GenBank/DDBJ databases">
        <authorList>
            <person name="Seilhamer J.J."/>
        </authorList>
    </citation>
    <scope>NUCLEOTIDE SEQUENCE [LARGE SCALE GENOMIC DNA]</scope>
    <source>
        <strain evidence="3 4">CCBAU 10071</strain>
    </source>
</reference>
<feature type="domain" description="DUF4236" evidence="2">
    <location>
        <begin position="3"/>
        <end position="56"/>
    </location>
</feature>
<proteinExistence type="predicted"/>
<feature type="transmembrane region" description="Helical" evidence="1">
    <location>
        <begin position="123"/>
        <end position="143"/>
    </location>
</feature>
<evidence type="ECO:0000313" key="3">
    <source>
        <dbReference type="EMBL" id="SCB52134.1"/>
    </source>
</evidence>
<keyword evidence="1" id="KW-0812">Transmembrane</keyword>
<dbReference type="EMBL" id="FMAE01000027">
    <property type="protein sequence ID" value="SCB52134.1"/>
    <property type="molecule type" value="Genomic_DNA"/>
</dbReference>
<dbReference type="Pfam" id="PF14020">
    <property type="entry name" value="DUF4236"/>
    <property type="match status" value="1"/>
</dbReference>
<evidence type="ECO:0000313" key="4">
    <source>
        <dbReference type="Proteomes" id="UP000183174"/>
    </source>
</evidence>
<evidence type="ECO:0000259" key="2">
    <source>
        <dbReference type="Pfam" id="PF14020"/>
    </source>
</evidence>
<protein>
    <recommendedName>
        <fullName evidence="2">DUF4236 domain-containing protein</fullName>
    </recommendedName>
</protein>
<dbReference type="Proteomes" id="UP000183174">
    <property type="component" value="Unassembled WGS sequence"/>
</dbReference>